<feature type="domain" description="Glycoside hydrolase family 65 central catalytic" evidence="8">
    <location>
        <begin position="409"/>
        <end position="600"/>
    </location>
</feature>
<dbReference type="InterPro" id="IPR037018">
    <property type="entry name" value="GH65_N"/>
</dbReference>
<accession>A0A194W087</accession>
<feature type="region of interest" description="Disordered" evidence="6">
    <location>
        <begin position="927"/>
        <end position="947"/>
    </location>
</feature>
<evidence type="ECO:0000256" key="1">
    <source>
        <dbReference type="ARBA" id="ARBA00001576"/>
    </source>
</evidence>
<dbReference type="InterPro" id="IPR005196">
    <property type="entry name" value="Glyco_hydro_65_N"/>
</dbReference>
<dbReference type="GO" id="GO:0004555">
    <property type="term" value="F:alpha,alpha-trehalase activity"/>
    <property type="evidence" value="ECO:0007669"/>
    <property type="project" value="UniProtKB-EC"/>
</dbReference>
<reference evidence="11" key="1">
    <citation type="submission" date="2014-12" db="EMBL/GenBank/DDBJ databases">
        <title>Genome Sequence of Valsa Canker Pathogens Uncovers a Specific Adaption of Colonization on Woody Bark.</title>
        <authorList>
            <person name="Yin Z."/>
            <person name="Liu H."/>
            <person name="Gao X."/>
            <person name="Li Z."/>
            <person name="Song N."/>
            <person name="Ke X."/>
            <person name="Dai Q."/>
            <person name="Wu Y."/>
            <person name="Sun Y."/>
            <person name="Xu J.-R."/>
            <person name="Kang Z.K."/>
            <person name="Wang L."/>
            <person name="Huang L."/>
        </authorList>
    </citation>
    <scope>NUCLEOTIDE SEQUENCE [LARGE SCALE GENOMIC DNA]</scope>
    <source>
        <strain evidence="11">03-8</strain>
    </source>
</reference>
<comment type="similarity">
    <text evidence="2">Belongs to the glycosyl hydrolase 65 family.</text>
</comment>
<evidence type="ECO:0000259" key="8">
    <source>
        <dbReference type="Pfam" id="PF03632"/>
    </source>
</evidence>
<evidence type="ECO:0000256" key="2">
    <source>
        <dbReference type="ARBA" id="ARBA00006768"/>
    </source>
</evidence>
<keyword evidence="4" id="KW-0378">Hydrolase</keyword>
<dbReference type="InterPro" id="IPR012341">
    <property type="entry name" value="6hp_glycosidase-like_sf"/>
</dbReference>
<dbReference type="Pfam" id="PF03636">
    <property type="entry name" value="Glyco_hydro_65N"/>
    <property type="match status" value="1"/>
</dbReference>
<dbReference type="OrthoDB" id="200349at2759"/>
<evidence type="ECO:0000259" key="9">
    <source>
        <dbReference type="Pfam" id="PF03633"/>
    </source>
</evidence>
<protein>
    <recommendedName>
        <fullName evidence="3">alpha,alpha-trehalase</fullName>
        <ecNumber evidence="3">3.2.1.28</ecNumber>
    </recommendedName>
</protein>
<dbReference type="EMBL" id="CM003102">
    <property type="protein sequence ID" value="KUI69687.1"/>
    <property type="molecule type" value="Genomic_DNA"/>
</dbReference>
<dbReference type="GO" id="GO:0005993">
    <property type="term" value="P:trehalose catabolic process"/>
    <property type="evidence" value="ECO:0007669"/>
    <property type="project" value="TreeGrafter"/>
</dbReference>
<dbReference type="SUPFAM" id="SSF48208">
    <property type="entry name" value="Six-hairpin glycosidases"/>
    <property type="match status" value="1"/>
</dbReference>
<evidence type="ECO:0000256" key="3">
    <source>
        <dbReference type="ARBA" id="ARBA00012757"/>
    </source>
</evidence>
<dbReference type="InterPro" id="IPR008928">
    <property type="entry name" value="6-hairpin_glycosidase_sf"/>
</dbReference>
<dbReference type="Proteomes" id="UP000078559">
    <property type="component" value="Chromosome 5"/>
</dbReference>
<feature type="domain" description="Glycoside hydrolase family 65 N-terminal" evidence="10">
    <location>
        <begin position="54"/>
        <end position="316"/>
    </location>
</feature>
<dbReference type="InterPro" id="IPR005194">
    <property type="entry name" value="Glyco_hydro_65_C"/>
</dbReference>
<dbReference type="SMR" id="A0A194W087"/>
<feature type="region of interest" description="Disordered" evidence="6">
    <location>
        <begin position="1015"/>
        <end position="1044"/>
    </location>
</feature>
<evidence type="ECO:0000256" key="7">
    <source>
        <dbReference type="SAM" id="SignalP"/>
    </source>
</evidence>
<dbReference type="Gene3D" id="2.60.420.10">
    <property type="entry name" value="Maltose phosphorylase, domain 3"/>
    <property type="match status" value="1"/>
</dbReference>
<dbReference type="Gene3D" id="1.50.10.10">
    <property type="match status" value="1"/>
</dbReference>
<dbReference type="FunFam" id="1.50.10.10:FF:000032">
    <property type="entry name" value="Vacuolar acid trehalase"/>
    <property type="match status" value="1"/>
</dbReference>
<dbReference type="EC" id="3.2.1.28" evidence="3"/>
<evidence type="ECO:0000256" key="5">
    <source>
        <dbReference type="ARBA" id="ARBA00023180"/>
    </source>
</evidence>
<evidence type="ECO:0000313" key="12">
    <source>
        <dbReference type="Proteomes" id="UP000078559"/>
    </source>
</evidence>
<dbReference type="Pfam" id="PF03632">
    <property type="entry name" value="Glyco_hydro_65m"/>
    <property type="match status" value="1"/>
</dbReference>
<comment type="catalytic activity">
    <reaction evidence="1">
        <text>alpha,alpha-trehalose + H2O = alpha-D-glucose + beta-D-glucose</text>
        <dbReference type="Rhea" id="RHEA:32675"/>
        <dbReference type="ChEBI" id="CHEBI:15377"/>
        <dbReference type="ChEBI" id="CHEBI:15903"/>
        <dbReference type="ChEBI" id="CHEBI:16551"/>
        <dbReference type="ChEBI" id="CHEBI:17925"/>
        <dbReference type="EC" id="3.2.1.28"/>
    </reaction>
</comment>
<name>A0A194W087_CYTMA</name>
<dbReference type="AlphaFoldDB" id="A0A194W087"/>
<dbReference type="Gene3D" id="2.70.98.40">
    <property type="entry name" value="Glycoside hydrolase, family 65, N-terminal domain"/>
    <property type="match status" value="1"/>
</dbReference>
<evidence type="ECO:0000256" key="4">
    <source>
        <dbReference type="ARBA" id="ARBA00022801"/>
    </source>
</evidence>
<gene>
    <name evidence="11" type="ORF">VM1G_04820</name>
</gene>
<keyword evidence="7" id="KW-0732">Signal</keyword>
<dbReference type="Gene3D" id="2.60.120.260">
    <property type="entry name" value="Galactose-binding domain-like"/>
    <property type="match status" value="1"/>
</dbReference>
<proteinExistence type="inferred from homology"/>
<dbReference type="InterPro" id="IPR011013">
    <property type="entry name" value="Gal_mutarotase_sf_dom"/>
</dbReference>
<dbReference type="SUPFAM" id="SSF74650">
    <property type="entry name" value="Galactose mutarotase-like"/>
    <property type="match status" value="1"/>
</dbReference>
<feature type="chain" id="PRO_5008266985" description="alpha,alpha-trehalase" evidence="7">
    <location>
        <begin position="31"/>
        <end position="1070"/>
    </location>
</feature>
<evidence type="ECO:0000259" key="10">
    <source>
        <dbReference type="Pfam" id="PF03636"/>
    </source>
</evidence>
<dbReference type="GO" id="GO:0009277">
    <property type="term" value="C:fungal-type cell wall"/>
    <property type="evidence" value="ECO:0007669"/>
    <property type="project" value="TreeGrafter"/>
</dbReference>
<dbReference type="InterPro" id="IPR005195">
    <property type="entry name" value="Glyco_hydro_65_M"/>
</dbReference>
<dbReference type="GO" id="GO:0030246">
    <property type="term" value="F:carbohydrate binding"/>
    <property type="evidence" value="ECO:0007669"/>
    <property type="project" value="InterPro"/>
</dbReference>
<evidence type="ECO:0000256" key="6">
    <source>
        <dbReference type="SAM" id="MobiDB-lite"/>
    </source>
</evidence>
<feature type="signal peptide" evidence="7">
    <location>
        <begin position="1"/>
        <end position="30"/>
    </location>
</feature>
<evidence type="ECO:0000313" key="11">
    <source>
        <dbReference type="EMBL" id="KUI69687.1"/>
    </source>
</evidence>
<feature type="compositionally biased region" description="Gly residues" evidence="6">
    <location>
        <begin position="1030"/>
        <end position="1042"/>
    </location>
</feature>
<keyword evidence="12" id="KW-1185">Reference proteome</keyword>
<dbReference type="PANTHER" id="PTHR11051">
    <property type="entry name" value="GLYCOSYL HYDROLASE-RELATED"/>
    <property type="match status" value="1"/>
</dbReference>
<organism evidence="11 12">
    <name type="scientific">Cytospora mali</name>
    <name type="common">Apple Valsa canker fungus</name>
    <name type="synonym">Valsa mali</name>
    <dbReference type="NCBI Taxonomy" id="578113"/>
    <lineage>
        <taxon>Eukaryota</taxon>
        <taxon>Fungi</taxon>
        <taxon>Dikarya</taxon>
        <taxon>Ascomycota</taxon>
        <taxon>Pezizomycotina</taxon>
        <taxon>Sordariomycetes</taxon>
        <taxon>Sordariomycetidae</taxon>
        <taxon>Diaporthales</taxon>
        <taxon>Cytosporaceae</taxon>
        <taxon>Cytospora</taxon>
    </lineage>
</organism>
<feature type="domain" description="Glycoside hydrolase family 65 C-terminal" evidence="9">
    <location>
        <begin position="748"/>
        <end position="794"/>
    </location>
</feature>
<dbReference type="PANTHER" id="PTHR11051:SF8">
    <property type="entry name" value="PROTEIN-GLUCOSYLGALACTOSYLHYDROXYLYSINE GLUCOSIDASE"/>
    <property type="match status" value="1"/>
</dbReference>
<dbReference type="Pfam" id="PF03633">
    <property type="entry name" value="Glyco_hydro_65C"/>
    <property type="match status" value="1"/>
</dbReference>
<sequence>MSHFCPTTTRMKLAIESALLLVATVDTVTAQIYNTRFDGVTWDNDNWVLKTTALDQGHYQSRMSLANGYLGINLAAVGPFFEVDTPVDGDIISGWPLFSRRQTFATISGFWDSQPTTNGSNFPWLYQYGGESVISGVPHWAGLTVQTEDSVLDASVEASQISNFSSTVDFKAGVMSWNYTWTPAGGLPLSIEYTVFVHKLYVNQAAVQLKMTAASDINVTVTDVLEGDCAVRTDFVGKGSENSSSTIWTAVRPNGISNVTAYIYSTLSGDDVSGTKTITESPSIGANQSSIAQSVQVGLSGGSTTTITKYIGGASTDAFDDPQSVARNASTSAATAGFDSLIQSHITEWANILTVDSVDDYSFPDNGSLPEDSYIVEQQITSVTNPFQLLQNTVGANAIALAGNNTMLNANSISVGGLGSDSYAGLIFWDADIWMSSGLVVSFPEAAKTITNYRERLFPQAKENINMAFSSSQNETGKFSSGGAVFPWTSGRFGNCTGTGPCYDYEYHINGDIGLGLYNYFIVTGDEDTFREEMFPVYDAIATFYSDLVTLNTSSGEWELSNATDPDEYANNVNNPGFTMALIETHMNRTNAFRSNFNMELNTAAANQSADVRVPVSDSADIILEYATMNGSISVKQADVVLIDDFLSYPNAYTLSDLDYYAGKQSIIGPGMTYGVFSINANAYAPSGCSSYTYDVYSSHPYIRAPWFQYSEQLVDDYTVNGGTHPAYPFLTGMGGAIRVTLFGYLGLRLRIDSLNVDPSLPPQIPHLDFRTFYWQGHAINATSNTTHTTLSRIPEKKLPNANQSYLNSSIPVTIGSNYSTVAYELPSSGDAIVIPNRQIGNIKTWSGNLAQCLPASSLQDFKPGQFPFAANDGAVSTKWQPVAANVSSSVTIDLGEQAAGQSVAGFRFDWAQAPPSGYYVTFSNTSSSDGSVSATDGGATNVTRSESVEVSTPYDAASAYLITPYASNTTNVTLDSPVYSGRYATLTIWGNQATGDDGVGATVAEFGVITGEITTSNETGSGNSSDNGSGSGSGSGSGGVGASSASGSAVSQKSFVALLVVFVSVIMFT</sequence>
<keyword evidence="5" id="KW-0325">Glycoprotein</keyword>